<accession>A0A8S9J4E5</accession>
<reference evidence="2" key="1">
    <citation type="submission" date="2019-12" db="EMBL/GenBank/DDBJ databases">
        <title>Genome sequencing and annotation of Brassica cretica.</title>
        <authorList>
            <person name="Studholme D.J."/>
            <person name="Sarris P.F."/>
        </authorList>
    </citation>
    <scope>NUCLEOTIDE SEQUENCE</scope>
    <source>
        <strain evidence="2">PFS-102/07</strain>
        <tissue evidence="2">Leaf</tissue>
    </source>
</reference>
<feature type="coiled-coil region" evidence="1">
    <location>
        <begin position="7"/>
        <end position="55"/>
    </location>
</feature>
<dbReference type="AlphaFoldDB" id="A0A8S9J4E5"/>
<evidence type="ECO:0000313" key="2">
    <source>
        <dbReference type="EMBL" id="KAF2576483.1"/>
    </source>
</evidence>
<sequence>MDDHGGQDDLTAAMALMQQQMQQMQQQMQQMQQQMQQMQQTINTQEAARKAAAELYAQKAEQQGAPIGERAFALIENMVSSSLNKNKETDRSKTVNSIDDLAAKVDQLIKGKQSQVFIME</sequence>
<proteinExistence type="predicted"/>
<name>A0A8S9J4E5_BRACR</name>
<gene>
    <name evidence="2" type="ORF">F2Q70_00003243</name>
</gene>
<protein>
    <submittedName>
        <fullName evidence="2">Uncharacterized protein</fullName>
    </submittedName>
</protein>
<dbReference type="EMBL" id="QGKY02001015">
    <property type="protein sequence ID" value="KAF2576483.1"/>
    <property type="molecule type" value="Genomic_DNA"/>
</dbReference>
<evidence type="ECO:0000256" key="1">
    <source>
        <dbReference type="SAM" id="Coils"/>
    </source>
</evidence>
<organism evidence="2">
    <name type="scientific">Brassica cretica</name>
    <name type="common">Mustard</name>
    <dbReference type="NCBI Taxonomy" id="69181"/>
    <lineage>
        <taxon>Eukaryota</taxon>
        <taxon>Viridiplantae</taxon>
        <taxon>Streptophyta</taxon>
        <taxon>Embryophyta</taxon>
        <taxon>Tracheophyta</taxon>
        <taxon>Spermatophyta</taxon>
        <taxon>Magnoliopsida</taxon>
        <taxon>eudicotyledons</taxon>
        <taxon>Gunneridae</taxon>
        <taxon>Pentapetalae</taxon>
        <taxon>rosids</taxon>
        <taxon>malvids</taxon>
        <taxon>Brassicales</taxon>
        <taxon>Brassicaceae</taxon>
        <taxon>Brassiceae</taxon>
        <taxon>Brassica</taxon>
    </lineage>
</organism>
<keyword evidence="1" id="KW-0175">Coiled coil</keyword>
<comment type="caution">
    <text evidence="2">The sequence shown here is derived from an EMBL/GenBank/DDBJ whole genome shotgun (WGS) entry which is preliminary data.</text>
</comment>